<keyword evidence="4" id="KW-1185">Reference proteome</keyword>
<evidence type="ECO:0000313" key="3">
    <source>
        <dbReference type="EMBL" id="KIU19763.1"/>
    </source>
</evidence>
<dbReference type="InterPro" id="IPR027417">
    <property type="entry name" value="P-loop_NTPase"/>
</dbReference>
<dbReference type="AlphaFoldDB" id="A0A0D1JE24"/>
<proteinExistence type="predicted"/>
<protein>
    <submittedName>
        <fullName evidence="3">Chromosome segregation protein</fullName>
    </submittedName>
</protein>
<evidence type="ECO:0000313" key="4">
    <source>
        <dbReference type="Proteomes" id="UP000032287"/>
    </source>
</evidence>
<dbReference type="CDD" id="cd01026">
    <property type="entry name" value="TOPRIM_OLD"/>
    <property type="match status" value="1"/>
</dbReference>
<reference evidence="3 4" key="1">
    <citation type="journal article" date="2015" name="Microbiology (Mosc.)">
        <title>Genomics of the Weissella cibaria species with an examination of its metabolic traits.</title>
        <authorList>
            <person name="Lynch K.M."/>
            <person name="Lucid A."/>
            <person name="Arendt E.K."/>
            <person name="Sleator R.D."/>
            <person name="Lucey B."/>
            <person name="Coffey A."/>
        </authorList>
    </citation>
    <scope>NUCLEOTIDE SEQUENCE [LARGE SCALE GENOMIC DNA]</scope>
    <source>
        <strain evidence="3 4">MG1</strain>
    </source>
</reference>
<evidence type="ECO:0000259" key="1">
    <source>
        <dbReference type="Pfam" id="PF13175"/>
    </source>
</evidence>
<sequence>MLNKIKLKNFKKFQQGEFQFHAGTNILIGANDAGKSTILKAIDIVLSQTGTDDWRNRSAYGTLMNNQAIQTFLSSDKSVADLPKIQIEAWLDLGTELNSAKFEGMNNSKQKQGQGVLFEFMFDEQFTIDFNQMVDESGDEMNFIPFEFYKATWRTFSGQNYSFRSNPLKSILINNDKTSGDSFSAYSNQLFGSLSLSNRNGIGIALKKALANVSSSTLLAENGLGVDVNRVRPADLLDAYDVNTQDNKLPLRDMGSGTENSVKTTLALKSESILVLVEEPENHLDFSATRQQVKLLQDANSVEGRQLIITTHNPMIASRLNLKNIIWIQENGESKSFEDIDEETATYFSRLDNVDILQVLMAPKLVLVEGPTEYVLMDPMINQVLKNSADQLGIHVISMGGDRYKRYVDLAVYLDHKMLIITDNDGKTGRIEDADQKNDENVKVVMPKDPKHFTFESVLYNENQSFIDEDDNFQSSKNDYWKSHKGLAKKLVYMLDHKVDTALMYFGKFTDEPGLNVPDYIKEGLIWLNTK</sequence>
<dbReference type="SUPFAM" id="SSF52540">
    <property type="entry name" value="P-loop containing nucleoside triphosphate hydrolases"/>
    <property type="match status" value="1"/>
</dbReference>
<accession>A0A0D1JE24</accession>
<dbReference type="Pfam" id="PF20469">
    <property type="entry name" value="OLD-like_TOPRIM"/>
    <property type="match status" value="1"/>
</dbReference>
<dbReference type="InterPro" id="IPR041685">
    <property type="entry name" value="AAA_GajA/Old/RecF-like"/>
</dbReference>
<evidence type="ECO:0000259" key="2">
    <source>
        <dbReference type="Pfam" id="PF20469"/>
    </source>
</evidence>
<comment type="caution">
    <text evidence="3">The sequence shown here is derived from an EMBL/GenBank/DDBJ whole genome shotgun (WGS) entry which is preliminary data.</text>
</comment>
<dbReference type="InterPro" id="IPR034139">
    <property type="entry name" value="TOPRIM_OLD"/>
</dbReference>
<name>A0A0D1JE24_9LACO</name>
<dbReference type="GO" id="GO:0016887">
    <property type="term" value="F:ATP hydrolysis activity"/>
    <property type="evidence" value="ECO:0007669"/>
    <property type="project" value="InterPro"/>
</dbReference>
<dbReference type="EMBL" id="JWHU01000034">
    <property type="protein sequence ID" value="KIU19763.1"/>
    <property type="molecule type" value="Genomic_DNA"/>
</dbReference>
<dbReference type="InterPro" id="IPR051396">
    <property type="entry name" value="Bact_Antivir_Def_Nuclease"/>
</dbReference>
<dbReference type="GO" id="GO:0005524">
    <property type="term" value="F:ATP binding"/>
    <property type="evidence" value="ECO:0007669"/>
    <property type="project" value="InterPro"/>
</dbReference>
<feature type="domain" description="OLD protein-like TOPRIM" evidence="2">
    <location>
        <begin position="361"/>
        <end position="425"/>
    </location>
</feature>
<dbReference type="CDD" id="cd00267">
    <property type="entry name" value="ABC_ATPase"/>
    <property type="match status" value="1"/>
</dbReference>
<feature type="domain" description="Endonuclease GajA/Old nuclease/RecF-like AAA" evidence="1">
    <location>
        <begin position="1"/>
        <end position="317"/>
    </location>
</feature>
<dbReference type="PATRIC" id="fig|137591.25.peg.1755"/>
<organism evidence="3 4">
    <name type="scientific">Weissella cibaria</name>
    <dbReference type="NCBI Taxonomy" id="137591"/>
    <lineage>
        <taxon>Bacteria</taxon>
        <taxon>Bacillati</taxon>
        <taxon>Bacillota</taxon>
        <taxon>Bacilli</taxon>
        <taxon>Lactobacillales</taxon>
        <taxon>Lactobacillaceae</taxon>
        <taxon>Weissella</taxon>
    </lineage>
</organism>
<dbReference type="Pfam" id="PF13175">
    <property type="entry name" value="AAA_15"/>
    <property type="match status" value="1"/>
</dbReference>
<dbReference type="RefSeq" id="WP_043711941.1">
    <property type="nucleotide sequence ID" value="NZ_JALOCT010000001.1"/>
</dbReference>
<dbReference type="PANTHER" id="PTHR43581:SF4">
    <property type="entry name" value="ATP_GTP PHOSPHATASE"/>
    <property type="match status" value="1"/>
</dbReference>
<dbReference type="Gene3D" id="3.40.50.300">
    <property type="entry name" value="P-loop containing nucleotide triphosphate hydrolases"/>
    <property type="match status" value="2"/>
</dbReference>
<dbReference type="PANTHER" id="PTHR43581">
    <property type="entry name" value="ATP/GTP PHOSPHATASE"/>
    <property type="match status" value="1"/>
</dbReference>
<gene>
    <name evidence="3" type="ORF">QX99_01784</name>
</gene>
<dbReference type="Proteomes" id="UP000032287">
    <property type="component" value="Unassembled WGS sequence"/>
</dbReference>